<organism evidence="1 2">
    <name type="scientific">Salinimonas marina</name>
    <dbReference type="NCBI Taxonomy" id="2785918"/>
    <lineage>
        <taxon>Bacteria</taxon>
        <taxon>Pseudomonadati</taxon>
        <taxon>Pseudomonadota</taxon>
        <taxon>Gammaproteobacteria</taxon>
        <taxon>Alteromonadales</taxon>
        <taxon>Alteromonadaceae</taxon>
        <taxon>Alteromonas/Salinimonas group</taxon>
        <taxon>Salinimonas</taxon>
    </lineage>
</organism>
<evidence type="ECO:0000313" key="2">
    <source>
        <dbReference type="Proteomes" id="UP000595095"/>
    </source>
</evidence>
<dbReference type="AlphaFoldDB" id="A0A7S9HDF5"/>
<keyword evidence="2" id="KW-1185">Reference proteome</keyword>
<evidence type="ECO:0000313" key="1">
    <source>
        <dbReference type="EMBL" id="QPG05887.1"/>
    </source>
</evidence>
<sequence>MKRWIYLLLIGFIAVAAYKYGYYQKLLAVSDKNTQRILMRLQEKPEPDPVQVETLTATAGQSSAAVSPYTGEALADDADSEDRVKEFFTLHPNARSLLLHSVRCNIDGCELTGEFTGQVSEFELMVEQLERQPWWRYGKASQKNATNTAKGRTRYFVLRYQAVVNS</sequence>
<dbReference type="Proteomes" id="UP000595095">
    <property type="component" value="Chromosome"/>
</dbReference>
<reference evidence="1 2" key="1">
    <citation type="submission" date="2020-11" db="EMBL/GenBank/DDBJ databases">
        <title>Complete genome sequence for Salinimonas sp. strain G2-b.</title>
        <authorList>
            <person name="Park S.-J."/>
        </authorList>
    </citation>
    <scope>NUCLEOTIDE SEQUENCE [LARGE SCALE GENOMIC DNA]</scope>
    <source>
        <strain evidence="1 2">G2-b</strain>
    </source>
</reference>
<dbReference type="KEGG" id="smaa:IT774_01055"/>
<proteinExistence type="predicted"/>
<accession>A0A7S9HDF5</accession>
<name>A0A7S9HDF5_9ALTE</name>
<protein>
    <submittedName>
        <fullName evidence="1">Uncharacterized protein</fullName>
    </submittedName>
</protein>
<gene>
    <name evidence="1" type="ORF">IT774_01055</name>
</gene>
<dbReference type="RefSeq" id="WP_195810969.1">
    <property type="nucleotide sequence ID" value="NZ_CP064795.1"/>
</dbReference>
<dbReference type="EMBL" id="CP064795">
    <property type="protein sequence ID" value="QPG05887.1"/>
    <property type="molecule type" value="Genomic_DNA"/>
</dbReference>